<feature type="transmembrane region" description="Helical" evidence="1">
    <location>
        <begin position="125"/>
        <end position="146"/>
    </location>
</feature>
<dbReference type="Gene3D" id="3.30.565.10">
    <property type="entry name" value="Histidine kinase-like ATPase, C-terminal domain"/>
    <property type="match status" value="1"/>
</dbReference>
<organism evidence="3 4">
    <name type="scientific">Nocardia rhizosphaerae</name>
    <dbReference type="NCBI Taxonomy" id="1691571"/>
    <lineage>
        <taxon>Bacteria</taxon>
        <taxon>Bacillati</taxon>
        <taxon>Actinomycetota</taxon>
        <taxon>Actinomycetes</taxon>
        <taxon>Mycobacteriales</taxon>
        <taxon>Nocardiaceae</taxon>
        <taxon>Nocardia</taxon>
    </lineage>
</organism>
<evidence type="ECO:0000313" key="4">
    <source>
        <dbReference type="Proteomes" id="UP001595767"/>
    </source>
</evidence>
<dbReference type="SUPFAM" id="SSF55874">
    <property type="entry name" value="ATPase domain of HSP90 chaperone/DNA topoisomerase II/histidine kinase"/>
    <property type="match status" value="1"/>
</dbReference>
<keyword evidence="1" id="KW-0812">Transmembrane</keyword>
<feature type="transmembrane region" description="Helical" evidence="1">
    <location>
        <begin position="54"/>
        <end position="74"/>
    </location>
</feature>
<reference evidence="4" key="1">
    <citation type="journal article" date="2019" name="Int. J. Syst. Evol. Microbiol.">
        <title>The Global Catalogue of Microorganisms (GCM) 10K type strain sequencing project: providing services to taxonomists for standard genome sequencing and annotation.</title>
        <authorList>
            <consortium name="The Broad Institute Genomics Platform"/>
            <consortium name="The Broad Institute Genome Sequencing Center for Infectious Disease"/>
            <person name="Wu L."/>
            <person name="Ma J."/>
        </authorList>
    </citation>
    <scope>NUCLEOTIDE SEQUENCE [LARGE SCALE GENOMIC DNA]</scope>
    <source>
        <strain evidence="4">CGMCC 4.7204</strain>
    </source>
</reference>
<keyword evidence="1" id="KW-1133">Transmembrane helix</keyword>
<keyword evidence="3" id="KW-0067">ATP-binding</keyword>
<proteinExistence type="predicted"/>
<dbReference type="InterPro" id="IPR003594">
    <property type="entry name" value="HATPase_dom"/>
</dbReference>
<keyword evidence="3" id="KW-0547">Nucleotide-binding</keyword>
<dbReference type="EMBL" id="JBHSBA010000015">
    <property type="protein sequence ID" value="MFC4128122.1"/>
    <property type="molecule type" value="Genomic_DNA"/>
</dbReference>
<protein>
    <submittedName>
        <fullName evidence="3">ATP-binding protein</fullName>
    </submittedName>
</protein>
<dbReference type="InterPro" id="IPR036890">
    <property type="entry name" value="HATPase_C_sf"/>
</dbReference>
<feature type="transmembrane region" description="Helical" evidence="1">
    <location>
        <begin position="167"/>
        <end position="187"/>
    </location>
</feature>
<name>A0ABV8LB99_9NOCA</name>
<dbReference type="GO" id="GO:0005524">
    <property type="term" value="F:ATP binding"/>
    <property type="evidence" value="ECO:0007669"/>
    <property type="project" value="UniProtKB-KW"/>
</dbReference>
<dbReference type="RefSeq" id="WP_378553851.1">
    <property type="nucleotide sequence ID" value="NZ_JBHSBA010000015.1"/>
</dbReference>
<feature type="transmembrane region" description="Helical" evidence="1">
    <location>
        <begin position="25"/>
        <end position="42"/>
    </location>
</feature>
<comment type="caution">
    <text evidence="3">The sequence shown here is derived from an EMBL/GenBank/DDBJ whole genome shotgun (WGS) entry which is preliminary data.</text>
</comment>
<feature type="domain" description="Histidine kinase/HSP90-like ATPase" evidence="2">
    <location>
        <begin position="307"/>
        <end position="393"/>
    </location>
</feature>
<sequence length="396" mass="42015">MVADTAAQTTLTTENDSAESRVTRLFGRFIACGFGFYLFLLAGDIVEQAAHLDLWWTLFAVPSVFGPPIMLAALSFRDEVAALRSVAGIGAIAFVAAAVSWPLAWHGESLSRDPWITTIPGLAGLLAALVWPPTPTLVVLVAAVLPSQLDAYLSRGAERSTHLLPDVLFSLSFCLLYVAAALMAFRIGRVLDDTRTQAHAAAAGAAANRARMVQRSRFNGLLHDWVMSTLLATARTTDRGEVRRQAEITLTKLAELEPDETRDLTPAEFAAYLRTAIADVDSTLPIDITTHADAVIIPAAAAHVLADAAAEAARNSVRHAGAAAVRVVRARIGSDRLDIAVYDNGIGFEPAAVAPHRLGIAVSILGRVRQLPGGAVQLDSHPGAGTTVQLSWQAAQ</sequence>
<keyword evidence="4" id="KW-1185">Reference proteome</keyword>
<keyword evidence="1" id="KW-0472">Membrane</keyword>
<evidence type="ECO:0000256" key="1">
    <source>
        <dbReference type="SAM" id="Phobius"/>
    </source>
</evidence>
<dbReference type="Proteomes" id="UP001595767">
    <property type="component" value="Unassembled WGS sequence"/>
</dbReference>
<evidence type="ECO:0000313" key="3">
    <source>
        <dbReference type="EMBL" id="MFC4128122.1"/>
    </source>
</evidence>
<dbReference type="Pfam" id="PF02518">
    <property type="entry name" value="HATPase_c"/>
    <property type="match status" value="1"/>
</dbReference>
<evidence type="ECO:0000259" key="2">
    <source>
        <dbReference type="Pfam" id="PF02518"/>
    </source>
</evidence>
<gene>
    <name evidence="3" type="ORF">ACFOW8_24670</name>
</gene>
<feature type="transmembrane region" description="Helical" evidence="1">
    <location>
        <begin position="86"/>
        <end position="105"/>
    </location>
</feature>
<accession>A0ABV8LB99</accession>